<sequence length="215" mass="25435">MSDLSVQKEEKPRILRTILAISLIVAIVCLGYRFYSHRIQSLQQAQSSPRPSDQWLAKVVFDKNFVSRMSSSPQKFAKTFRLLANERVHKTYAKTNGDVVLIVTRGQRKKIINNFKIQINGYRQNVVKENRQYRYSISDDYKHLNAWLDEKVSMDSYGTISSLLPYDYSFLYYLEGHRGPWDMRIRIYNCRSGKLRLSFSYWKQPHVVWPLKILK</sequence>
<name>W5IHU7_SCAIO</name>
<evidence type="ECO:0000313" key="3">
    <source>
        <dbReference type="Proteomes" id="UP000005777"/>
    </source>
</evidence>
<keyword evidence="1" id="KW-0812">Transmembrane</keyword>
<dbReference type="EMBL" id="ADCX01000001">
    <property type="protein sequence ID" value="EFG26404.2"/>
    <property type="molecule type" value="Genomic_DNA"/>
</dbReference>
<dbReference type="Proteomes" id="UP000005777">
    <property type="component" value="Unassembled WGS sequence"/>
</dbReference>
<gene>
    <name evidence="2" type="ORF">HMPREF9020_00023</name>
</gene>
<dbReference type="eggNOG" id="ENOG5031SPT">
    <property type="taxonomic scope" value="Bacteria"/>
</dbReference>
<dbReference type="RefSeq" id="WP_050752348.1">
    <property type="nucleotide sequence ID" value="NZ_GG770225.1"/>
</dbReference>
<keyword evidence="1" id="KW-1133">Transmembrane helix</keyword>
<keyword evidence="3" id="KW-1185">Reference proteome</keyword>
<feature type="transmembrane region" description="Helical" evidence="1">
    <location>
        <begin position="14"/>
        <end position="35"/>
    </location>
</feature>
<proteinExistence type="predicted"/>
<dbReference type="AlphaFoldDB" id="W5IHU7"/>
<protein>
    <submittedName>
        <fullName evidence="2">Uncharacterized protein</fullName>
    </submittedName>
</protein>
<dbReference type="HOGENOM" id="CLU_1309147_0_0_11"/>
<organism evidence="2 3">
    <name type="scientific">Scardovia inopinata F0304</name>
    <dbReference type="NCBI Taxonomy" id="641146"/>
    <lineage>
        <taxon>Bacteria</taxon>
        <taxon>Bacillati</taxon>
        <taxon>Actinomycetota</taxon>
        <taxon>Actinomycetes</taxon>
        <taxon>Bifidobacteriales</taxon>
        <taxon>Bifidobacteriaceae</taxon>
        <taxon>Scardovia</taxon>
    </lineage>
</organism>
<reference evidence="2 3" key="1">
    <citation type="submission" date="2012-01" db="EMBL/GenBank/DDBJ databases">
        <title>The Genome Sequence of Scardovia inopinata F0304.</title>
        <authorList>
            <consortium name="The Broad Institute Genome Sequencing Platform"/>
            <person name="Earl A."/>
            <person name="Ward D."/>
            <person name="Feldgarden M."/>
            <person name="Gevers D."/>
            <person name="Izard J."/>
            <person name="Baranova O.V."/>
            <person name="Blanton J.M."/>
            <person name="Tanner A.C."/>
            <person name="Dewhirst F.E."/>
            <person name="Young S.K."/>
            <person name="Zeng Q."/>
            <person name="Gargeya S."/>
            <person name="Fitzgerald M."/>
            <person name="Haas B."/>
            <person name="Abouelleil A."/>
            <person name="Alvarado L."/>
            <person name="Arachchi H.M."/>
            <person name="Berlin A."/>
            <person name="Chapman S.B."/>
            <person name="Gearin G."/>
            <person name="Goldberg J."/>
            <person name="Griggs A."/>
            <person name="Gujja S."/>
            <person name="Hansen M."/>
            <person name="Heiman D."/>
            <person name="Howarth C."/>
            <person name="Larimer J."/>
            <person name="Lui A."/>
            <person name="MacDonald P.J."/>
            <person name="McCowen C."/>
            <person name="Montmayeur A."/>
            <person name="Murphy C."/>
            <person name="Neiman D."/>
            <person name="Pearson M."/>
            <person name="Priest M."/>
            <person name="Roberts A."/>
            <person name="Saif S."/>
            <person name="Shea T."/>
            <person name="Sisk P."/>
            <person name="Stolte C."/>
            <person name="Sykes S."/>
            <person name="Wortman J."/>
            <person name="Nusbaum C."/>
            <person name="Birren B."/>
        </authorList>
    </citation>
    <scope>NUCLEOTIDE SEQUENCE [LARGE SCALE GENOMIC DNA]</scope>
    <source>
        <strain evidence="2 3">F0304</strain>
    </source>
</reference>
<evidence type="ECO:0000313" key="2">
    <source>
        <dbReference type="EMBL" id="EFG26404.2"/>
    </source>
</evidence>
<accession>W5IHU7</accession>
<keyword evidence="1" id="KW-0472">Membrane</keyword>
<comment type="caution">
    <text evidence="2">The sequence shown here is derived from an EMBL/GenBank/DDBJ whole genome shotgun (WGS) entry which is preliminary data.</text>
</comment>
<evidence type="ECO:0000256" key="1">
    <source>
        <dbReference type="SAM" id="Phobius"/>
    </source>
</evidence>